<dbReference type="Gene3D" id="2.40.40.10">
    <property type="entry name" value="RlpA-like domain"/>
    <property type="match status" value="1"/>
</dbReference>
<dbReference type="GO" id="GO:0019867">
    <property type="term" value="C:outer membrane"/>
    <property type="evidence" value="ECO:0007669"/>
    <property type="project" value="InterPro"/>
</dbReference>
<proteinExistence type="predicted"/>
<keyword evidence="8" id="KW-1185">Reference proteome</keyword>
<comment type="caution">
    <text evidence="7">The sequence shown here is derived from an EMBL/GenBank/DDBJ whole genome shotgun (WGS) entry which is preliminary data.</text>
</comment>
<dbReference type="Gene3D" id="2.40.240.50">
    <property type="entry name" value="Barwin-like endoglucanases"/>
    <property type="match status" value="1"/>
</dbReference>
<dbReference type="InterPro" id="IPR005300">
    <property type="entry name" value="MltA_B"/>
</dbReference>
<evidence type="ECO:0000256" key="2">
    <source>
        <dbReference type="ARBA" id="ARBA00012587"/>
    </source>
</evidence>
<evidence type="ECO:0000259" key="6">
    <source>
        <dbReference type="SMART" id="SM00925"/>
    </source>
</evidence>
<dbReference type="SUPFAM" id="SSF50685">
    <property type="entry name" value="Barwin-like endoglucanases"/>
    <property type="match status" value="1"/>
</dbReference>
<reference evidence="7" key="2">
    <citation type="submission" date="2020-09" db="EMBL/GenBank/DDBJ databases">
        <authorList>
            <person name="Sun Q."/>
            <person name="Zhou Y."/>
        </authorList>
    </citation>
    <scope>NUCLEOTIDE SEQUENCE</scope>
    <source>
        <strain evidence="7">CGMCC 1.12919</strain>
    </source>
</reference>
<dbReference type="PIRSF" id="PIRSF019422">
    <property type="entry name" value="MltA"/>
    <property type="match status" value="1"/>
</dbReference>
<dbReference type="EMBL" id="BMGG01000001">
    <property type="protein sequence ID" value="GGC51677.1"/>
    <property type="molecule type" value="Genomic_DNA"/>
</dbReference>
<dbReference type="GO" id="GO:0004553">
    <property type="term" value="F:hydrolase activity, hydrolyzing O-glycosyl compounds"/>
    <property type="evidence" value="ECO:0007669"/>
    <property type="project" value="InterPro"/>
</dbReference>
<dbReference type="InterPro" id="IPR036908">
    <property type="entry name" value="RlpA-like_sf"/>
</dbReference>
<dbReference type="InterPro" id="IPR026044">
    <property type="entry name" value="MltA"/>
</dbReference>
<dbReference type="CDD" id="cd14668">
    <property type="entry name" value="mlta_B"/>
    <property type="match status" value="1"/>
</dbReference>
<dbReference type="PANTHER" id="PTHR30124">
    <property type="entry name" value="MEMBRANE-BOUND LYTIC MUREIN TRANSGLYCOSYLASE A"/>
    <property type="match status" value="1"/>
</dbReference>
<keyword evidence="4" id="KW-0961">Cell wall biogenesis/degradation</keyword>
<dbReference type="Pfam" id="PF03562">
    <property type="entry name" value="MltA"/>
    <property type="match status" value="1"/>
</dbReference>
<protein>
    <recommendedName>
        <fullName evidence="2">peptidoglycan lytic exotransglycosylase</fullName>
        <ecNumber evidence="2">4.2.2.n1</ecNumber>
    </recommendedName>
    <alternativeName>
        <fullName evidence="5">Murein hydrolase A</fullName>
    </alternativeName>
</protein>
<accession>A0A916X7G4</accession>
<dbReference type="Proteomes" id="UP000637002">
    <property type="component" value="Unassembled WGS sequence"/>
</dbReference>
<dbReference type="PANTHER" id="PTHR30124:SF0">
    <property type="entry name" value="MEMBRANE-BOUND LYTIC MUREIN TRANSGLYCOSYLASE A"/>
    <property type="match status" value="1"/>
</dbReference>
<name>A0A916X7G4_9HYPH</name>
<dbReference type="RefSeq" id="WP_188607826.1">
    <property type="nucleotide sequence ID" value="NZ_BMGG01000001.1"/>
</dbReference>
<dbReference type="GO" id="GO:0009253">
    <property type="term" value="P:peptidoglycan catabolic process"/>
    <property type="evidence" value="ECO:0007669"/>
    <property type="project" value="TreeGrafter"/>
</dbReference>
<dbReference type="EC" id="4.2.2.n1" evidence="2"/>
<evidence type="ECO:0000313" key="7">
    <source>
        <dbReference type="EMBL" id="GGC51677.1"/>
    </source>
</evidence>
<evidence type="ECO:0000313" key="8">
    <source>
        <dbReference type="Proteomes" id="UP000637002"/>
    </source>
</evidence>
<dbReference type="InterPro" id="IPR010611">
    <property type="entry name" value="3D_dom"/>
</dbReference>
<dbReference type="GO" id="GO:0008933">
    <property type="term" value="F:peptidoglycan lytic transglycosylase activity"/>
    <property type="evidence" value="ECO:0007669"/>
    <property type="project" value="TreeGrafter"/>
</dbReference>
<evidence type="ECO:0000256" key="4">
    <source>
        <dbReference type="ARBA" id="ARBA00023316"/>
    </source>
</evidence>
<keyword evidence="3" id="KW-0456">Lyase</keyword>
<dbReference type="SMART" id="SM00925">
    <property type="entry name" value="MltA"/>
    <property type="match status" value="1"/>
</dbReference>
<feature type="domain" description="Lytic transglycosylase MltA" evidence="6">
    <location>
        <begin position="99"/>
        <end position="260"/>
    </location>
</feature>
<dbReference type="Pfam" id="PF06725">
    <property type="entry name" value="3D"/>
    <property type="match status" value="1"/>
</dbReference>
<dbReference type="GO" id="GO:0009254">
    <property type="term" value="P:peptidoglycan turnover"/>
    <property type="evidence" value="ECO:0007669"/>
    <property type="project" value="InterPro"/>
</dbReference>
<comment type="catalytic activity">
    <reaction evidence="1">
        <text>Exolytic cleavage of the (1-&gt;4)-beta-glycosidic linkage between N-acetylmuramic acid (MurNAc) and N-acetylglucosamine (GlcNAc) residues in peptidoglycan, from either the reducing or the non-reducing ends of the peptidoglycan chains, with concomitant formation of a 1,6-anhydrobond in the MurNAc residue.</text>
        <dbReference type="EC" id="4.2.2.n1"/>
    </reaction>
</comment>
<dbReference type="GO" id="GO:0071555">
    <property type="term" value="P:cell wall organization"/>
    <property type="evidence" value="ECO:0007669"/>
    <property type="project" value="UniProtKB-KW"/>
</dbReference>
<gene>
    <name evidence="7" type="primary">mltA</name>
    <name evidence="7" type="ORF">GCM10010994_08520</name>
</gene>
<evidence type="ECO:0000256" key="3">
    <source>
        <dbReference type="ARBA" id="ARBA00023239"/>
    </source>
</evidence>
<dbReference type="AlphaFoldDB" id="A0A916X7G4"/>
<sequence length="367" mass="38338">MAAQRPDVALEPVAYADLAGWARDDHAAAFAAFLKSCPAIAADAAGVRAARPGPPGLADICRAALVAPGGAEARRFFEAHFRPFVIGAAGFVTAYFEPEIGGSTRPTAIRSVPLLARPADLVAVTEANRPAVFDPALSAARSRPAVAGGGALEPYPDRAAIEDGALGAAAAPLAFLDPVDLFMAHVQGSVRVRFDDGHVRRFAYAGRNGHPYTSAARLLVERLGIAPAAMTADKLYGWLRANREEGRRIMRQNRSYIFFRPADELGPDDGPVGGAGVPLTPLRSLAVDRSIWSYGLPMFVTTVLPLPSGERRAFAQLLIAHDTGSAIQGPARGDIFMGSGAVAGLLAGLVREPARLVVLLPAAAGAN</sequence>
<evidence type="ECO:0000256" key="1">
    <source>
        <dbReference type="ARBA" id="ARBA00001420"/>
    </source>
</evidence>
<reference evidence="7" key="1">
    <citation type="journal article" date="2014" name="Int. J. Syst. Evol. Microbiol.">
        <title>Complete genome sequence of Corynebacterium casei LMG S-19264T (=DSM 44701T), isolated from a smear-ripened cheese.</title>
        <authorList>
            <consortium name="US DOE Joint Genome Institute (JGI-PGF)"/>
            <person name="Walter F."/>
            <person name="Albersmeier A."/>
            <person name="Kalinowski J."/>
            <person name="Ruckert C."/>
        </authorList>
    </citation>
    <scope>NUCLEOTIDE SEQUENCE</scope>
    <source>
        <strain evidence="7">CGMCC 1.12919</strain>
    </source>
</reference>
<dbReference type="CDD" id="cd14485">
    <property type="entry name" value="mltA_like_LT_A"/>
    <property type="match status" value="1"/>
</dbReference>
<evidence type="ECO:0000256" key="5">
    <source>
        <dbReference type="ARBA" id="ARBA00030918"/>
    </source>
</evidence>
<organism evidence="7 8">
    <name type="scientific">Chelatococcus reniformis</name>
    <dbReference type="NCBI Taxonomy" id="1494448"/>
    <lineage>
        <taxon>Bacteria</taxon>
        <taxon>Pseudomonadati</taxon>
        <taxon>Pseudomonadota</taxon>
        <taxon>Alphaproteobacteria</taxon>
        <taxon>Hyphomicrobiales</taxon>
        <taxon>Chelatococcaceae</taxon>
        <taxon>Chelatococcus</taxon>
    </lineage>
</organism>